<reference evidence="3" key="1">
    <citation type="submission" date="2021-10" db="EMBL/GenBank/DDBJ databases">
        <title>Novel species in genus Arthrobacter.</title>
        <authorList>
            <person name="Liu Y."/>
        </authorList>
    </citation>
    <scope>NUCLEOTIDE SEQUENCE</scope>
    <source>
        <strain evidence="3">Zg-Y462</strain>
    </source>
</reference>
<dbReference type="RefSeq" id="WP_227928319.1">
    <property type="nucleotide sequence ID" value="NZ_JAJFZT010000003.1"/>
</dbReference>
<dbReference type="Gene3D" id="2.60.120.10">
    <property type="entry name" value="Jelly Rolls"/>
    <property type="match status" value="1"/>
</dbReference>
<proteinExistence type="predicted"/>
<dbReference type="PANTHER" id="PTHR43698">
    <property type="entry name" value="RIBD C-TERMINAL DOMAIN CONTAINING PROTEIN"/>
    <property type="match status" value="1"/>
</dbReference>
<dbReference type="AlphaFoldDB" id="A0A9X1S9F7"/>
<dbReference type="InterPro" id="IPR011051">
    <property type="entry name" value="RmlC_Cupin_sf"/>
</dbReference>
<dbReference type="PANTHER" id="PTHR43698:SF1">
    <property type="entry name" value="BLL4564 PROTEIN"/>
    <property type="match status" value="1"/>
</dbReference>
<dbReference type="InterPro" id="IPR014710">
    <property type="entry name" value="RmlC-like_jellyroll"/>
</dbReference>
<evidence type="ECO:0000313" key="3">
    <source>
        <dbReference type="EMBL" id="MCC3272217.1"/>
    </source>
</evidence>
<dbReference type="EMBL" id="JAJFZT010000003">
    <property type="protein sequence ID" value="MCC3272217.1"/>
    <property type="molecule type" value="Genomic_DNA"/>
</dbReference>
<comment type="caution">
    <text evidence="3">The sequence shown here is derived from an EMBL/GenBank/DDBJ whole genome shotgun (WGS) entry which is preliminary data.</text>
</comment>
<dbReference type="CDD" id="cd02233">
    <property type="entry name" value="cupin_HNL-like"/>
    <property type="match status" value="1"/>
</dbReference>
<dbReference type="InterPro" id="IPR047263">
    <property type="entry name" value="HNL-like_cupin"/>
</dbReference>
<dbReference type="InterPro" id="IPR013096">
    <property type="entry name" value="Cupin_2"/>
</dbReference>
<dbReference type="SUPFAM" id="SSF51182">
    <property type="entry name" value="RmlC-like cupins"/>
    <property type="match status" value="1"/>
</dbReference>
<protein>
    <submittedName>
        <fullName evidence="3">Cupin domain-containing protein</fullName>
    </submittedName>
</protein>
<evidence type="ECO:0000313" key="4">
    <source>
        <dbReference type="Proteomes" id="UP001155145"/>
    </source>
</evidence>
<organism evidence="3 4">
    <name type="scientific">Arthrobacter zhangbolii</name>
    <dbReference type="NCBI Taxonomy" id="2886936"/>
    <lineage>
        <taxon>Bacteria</taxon>
        <taxon>Bacillati</taxon>
        <taxon>Actinomycetota</taxon>
        <taxon>Actinomycetes</taxon>
        <taxon>Micrococcales</taxon>
        <taxon>Micrococcaceae</taxon>
        <taxon>Arthrobacter</taxon>
    </lineage>
</organism>
<feature type="region of interest" description="Disordered" evidence="1">
    <location>
        <begin position="1"/>
        <end position="33"/>
    </location>
</feature>
<accession>A0A9X1S9F7</accession>
<evidence type="ECO:0000256" key="1">
    <source>
        <dbReference type="SAM" id="MobiDB-lite"/>
    </source>
</evidence>
<evidence type="ECO:0000259" key="2">
    <source>
        <dbReference type="Pfam" id="PF07883"/>
    </source>
</evidence>
<gene>
    <name evidence="3" type="ORF">LJ755_05660</name>
</gene>
<dbReference type="Proteomes" id="UP001155145">
    <property type="component" value="Unassembled WGS sequence"/>
</dbReference>
<dbReference type="Pfam" id="PF07883">
    <property type="entry name" value="Cupin_2"/>
    <property type="match status" value="1"/>
</dbReference>
<name>A0A9X1S9F7_9MICC</name>
<feature type="domain" description="Cupin type-2" evidence="2">
    <location>
        <begin position="59"/>
        <end position="115"/>
    </location>
</feature>
<sequence length="151" mass="16721">MPRETALSEAVPTHRQGDAMQLEPRQPSTKGPANMFTGDVWFEVLAAPRPSPSRMRVNWVHFAPGARTAWHSHAVGQTLHVTEGYGLIQSYGGLVVHMRPGDTVYTPPGEWHWHGAGPDSFMTHLAMWEAPPVGPEAEWGEQVTDVEYSAR</sequence>